<comment type="caution">
    <text evidence="3">The sequence shown here is derived from an EMBL/GenBank/DDBJ whole genome shotgun (WGS) entry which is preliminary data.</text>
</comment>
<sequence>MSDNTTHSDSSSFRHIEIGTDGDNAPAVLHTSFDGGSDSIVVAIVEAVATVTGEDPIDMPPLFDTINPEALNQLVTPSTPRDHHVEISFEYQDCQITVSSGGDTVVVPDQ</sequence>
<evidence type="ECO:0000313" key="4">
    <source>
        <dbReference type="Proteomes" id="UP000283805"/>
    </source>
</evidence>
<name>A0A3R7EES6_9EURY</name>
<keyword evidence="4" id="KW-1185">Reference proteome</keyword>
<protein>
    <recommendedName>
        <fullName evidence="2">Halobacterial output domain-containing protein</fullName>
    </recommendedName>
</protein>
<feature type="region of interest" description="Disordered" evidence="1">
    <location>
        <begin position="1"/>
        <end position="21"/>
    </location>
</feature>
<dbReference type="Proteomes" id="UP000283805">
    <property type="component" value="Unassembled WGS sequence"/>
</dbReference>
<evidence type="ECO:0000313" key="3">
    <source>
        <dbReference type="EMBL" id="RKD95037.1"/>
    </source>
</evidence>
<evidence type="ECO:0000256" key="1">
    <source>
        <dbReference type="SAM" id="MobiDB-lite"/>
    </source>
</evidence>
<gene>
    <name evidence="3" type="ORF">ATJ93_1886</name>
</gene>
<dbReference type="Pfam" id="PF18545">
    <property type="entry name" value="HalOD1"/>
    <property type="match status" value="1"/>
</dbReference>
<organism evidence="3 4">
    <name type="scientific">Halopiger aswanensis</name>
    <dbReference type="NCBI Taxonomy" id="148449"/>
    <lineage>
        <taxon>Archaea</taxon>
        <taxon>Methanobacteriati</taxon>
        <taxon>Methanobacteriota</taxon>
        <taxon>Stenosarchaea group</taxon>
        <taxon>Halobacteria</taxon>
        <taxon>Halobacteriales</taxon>
        <taxon>Natrialbaceae</taxon>
        <taxon>Halopiger</taxon>
    </lineage>
</organism>
<proteinExistence type="predicted"/>
<dbReference type="InterPro" id="IPR040624">
    <property type="entry name" value="HalOD1"/>
</dbReference>
<dbReference type="AlphaFoldDB" id="A0A3R7EES6"/>
<accession>A0A3R7EES6</accession>
<feature type="domain" description="Halobacterial output" evidence="2">
    <location>
        <begin position="37"/>
        <end position="108"/>
    </location>
</feature>
<dbReference type="RefSeq" id="WP_120244347.1">
    <property type="nucleotide sequence ID" value="NZ_RAPO01000002.1"/>
</dbReference>
<feature type="compositionally biased region" description="Polar residues" evidence="1">
    <location>
        <begin position="1"/>
        <end position="11"/>
    </location>
</feature>
<evidence type="ECO:0000259" key="2">
    <source>
        <dbReference type="Pfam" id="PF18545"/>
    </source>
</evidence>
<dbReference type="EMBL" id="RAPO01000002">
    <property type="protein sequence ID" value="RKD95037.1"/>
    <property type="molecule type" value="Genomic_DNA"/>
</dbReference>
<dbReference type="OrthoDB" id="198810at2157"/>
<reference evidence="3 4" key="1">
    <citation type="submission" date="2018-09" db="EMBL/GenBank/DDBJ databases">
        <title>Genomic Encyclopedia of Archaeal and Bacterial Type Strains, Phase II (KMG-II): from individual species to whole genera.</title>
        <authorList>
            <person name="Goeker M."/>
        </authorList>
    </citation>
    <scope>NUCLEOTIDE SEQUENCE [LARGE SCALE GENOMIC DNA]</scope>
    <source>
        <strain evidence="3 4">DSM 13151</strain>
    </source>
</reference>